<dbReference type="EMBL" id="LUGG01000018">
    <property type="protein sequence ID" value="OBZ69180.1"/>
    <property type="molecule type" value="Genomic_DNA"/>
</dbReference>
<comment type="caution">
    <text evidence="9">The sequence shown here is derived from an EMBL/GenBank/DDBJ whole genome shotgun (WGS) entry which is preliminary data.</text>
</comment>
<feature type="domain" description="Cyclin-D1-binding protein 1-like C-terminal" evidence="8">
    <location>
        <begin position="133"/>
        <end position="225"/>
    </location>
</feature>
<dbReference type="PANTHER" id="PTHR15492">
    <property type="entry name" value="CYCLIN D1-BINDING PROTEIN 1"/>
    <property type="match status" value="1"/>
</dbReference>
<evidence type="ECO:0000256" key="2">
    <source>
        <dbReference type="ARBA" id="ARBA00004496"/>
    </source>
</evidence>
<dbReference type="GO" id="GO:0005634">
    <property type="term" value="C:nucleus"/>
    <property type="evidence" value="ECO:0007669"/>
    <property type="project" value="UniProtKB-SubCell"/>
</dbReference>
<evidence type="ECO:0000256" key="5">
    <source>
        <dbReference type="ARBA" id="ARBA00023242"/>
    </source>
</evidence>
<dbReference type="InterPro" id="IPR026907">
    <property type="entry name" value="GCIP-like"/>
</dbReference>
<evidence type="ECO:0000313" key="9">
    <source>
        <dbReference type="EMBL" id="OBZ69180.1"/>
    </source>
</evidence>
<comment type="subcellular location">
    <subcellularLocation>
        <location evidence="2">Cytoplasm</location>
    </subcellularLocation>
    <subcellularLocation>
        <location evidence="1">Nucleus</location>
    </subcellularLocation>
</comment>
<dbReference type="InterPro" id="IPR049317">
    <property type="entry name" value="GCIP-like_N"/>
</dbReference>
<keyword evidence="6" id="KW-0131">Cell cycle</keyword>
<evidence type="ECO:0000256" key="6">
    <source>
        <dbReference type="ARBA" id="ARBA00023306"/>
    </source>
</evidence>
<dbReference type="Gene3D" id="1.20.1410.10">
    <property type="entry name" value="I/LWEQ domain"/>
    <property type="match status" value="1"/>
</dbReference>
<evidence type="ECO:0000256" key="1">
    <source>
        <dbReference type="ARBA" id="ARBA00004123"/>
    </source>
</evidence>
<protein>
    <submittedName>
        <fullName evidence="9">Uncharacterized protein</fullName>
    </submittedName>
</protein>
<dbReference type="Pfam" id="PF20936">
    <property type="entry name" value="GCIP_C"/>
    <property type="match status" value="1"/>
</dbReference>
<evidence type="ECO:0000256" key="3">
    <source>
        <dbReference type="ARBA" id="ARBA00008940"/>
    </source>
</evidence>
<keyword evidence="10" id="KW-1185">Reference proteome</keyword>
<proteinExistence type="inferred from homology"/>
<evidence type="ECO:0000313" key="10">
    <source>
        <dbReference type="Proteomes" id="UP000092993"/>
    </source>
</evidence>
<comment type="similarity">
    <text evidence="3">Belongs to the CCNDBP1 family.</text>
</comment>
<evidence type="ECO:0000259" key="8">
    <source>
        <dbReference type="Pfam" id="PF20936"/>
    </source>
</evidence>
<dbReference type="STRING" id="5627.A0A1C7LWW5"/>
<dbReference type="OrthoDB" id="41588at2759"/>
<organism evidence="9 10">
    <name type="scientific">Grifola frondosa</name>
    <name type="common">Maitake</name>
    <name type="synonym">Polyporus frondosus</name>
    <dbReference type="NCBI Taxonomy" id="5627"/>
    <lineage>
        <taxon>Eukaryota</taxon>
        <taxon>Fungi</taxon>
        <taxon>Dikarya</taxon>
        <taxon>Basidiomycota</taxon>
        <taxon>Agaricomycotina</taxon>
        <taxon>Agaricomycetes</taxon>
        <taxon>Polyporales</taxon>
        <taxon>Grifolaceae</taxon>
        <taxon>Grifola</taxon>
    </lineage>
</organism>
<gene>
    <name evidence="9" type="ORF">A0H81_10814</name>
</gene>
<keyword evidence="5" id="KW-0539">Nucleus</keyword>
<dbReference type="AlphaFoldDB" id="A0A1C7LWW5"/>
<name>A0A1C7LWW5_GRIFR</name>
<dbReference type="Proteomes" id="UP000092993">
    <property type="component" value="Unassembled WGS sequence"/>
</dbReference>
<reference evidence="9 10" key="1">
    <citation type="submission" date="2016-03" db="EMBL/GenBank/DDBJ databases">
        <title>Whole genome sequencing of Grifola frondosa 9006-11.</title>
        <authorList>
            <person name="Min B."/>
            <person name="Park H."/>
            <person name="Kim J.-G."/>
            <person name="Cho H."/>
            <person name="Oh Y.-L."/>
            <person name="Kong W.-S."/>
            <person name="Choi I.-G."/>
        </authorList>
    </citation>
    <scope>NUCLEOTIDE SEQUENCE [LARGE SCALE GENOMIC DNA]</scope>
    <source>
        <strain evidence="9 10">9006-11</strain>
    </source>
</reference>
<sequence>MNESDVDRAFSTLSLLSQTSTHISSLTTCATLFDPHGATLATEVRLAAREVCESVRALASSFLENSGEGYLIRTGSVHEIVENARRELSVDNSAAVRRRLTLDREILEDALGEVSGMIEGTDEVGDEGEDNFEDEWNELGLGSNKKMSEAELDRTKKIQPLVRFVALLQKRIVLDVLSSLPSRPPSSAPINDTLDSLPAHSHALVLAMEEVIASLYAPQDVSLMRCCPLQERTQMRWRGRRLDAY</sequence>
<evidence type="ECO:0000259" key="7">
    <source>
        <dbReference type="Pfam" id="PF13324"/>
    </source>
</evidence>
<dbReference type="Pfam" id="PF13324">
    <property type="entry name" value="GCIP_N"/>
    <property type="match status" value="1"/>
</dbReference>
<feature type="domain" description="Cyclin-D1-binding protein 1-like N-terminal" evidence="7">
    <location>
        <begin position="15"/>
        <end position="119"/>
    </location>
</feature>
<evidence type="ECO:0000256" key="4">
    <source>
        <dbReference type="ARBA" id="ARBA00022490"/>
    </source>
</evidence>
<keyword evidence="4" id="KW-0963">Cytoplasm</keyword>
<dbReference type="GO" id="GO:0005737">
    <property type="term" value="C:cytoplasm"/>
    <property type="evidence" value="ECO:0007669"/>
    <property type="project" value="UniProtKB-SubCell"/>
</dbReference>
<dbReference type="PANTHER" id="PTHR15492:SF1">
    <property type="entry name" value="CYCLIN-D1-BINDING PROTEIN 1"/>
    <property type="match status" value="1"/>
</dbReference>
<dbReference type="InterPro" id="IPR049318">
    <property type="entry name" value="GCIP_C"/>
</dbReference>
<accession>A0A1C7LWW5</accession>